<proteinExistence type="predicted"/>
<dbReference type="RefSeq" id="WP_051651666.1">
    <property type="nucleotide sequence ID" value="NZ_FNDZ01000007.1"/>
</dbReference>
<dbReference type="InterPro" id="IPR001387">
    <property type="entry name" value="Cro/C1-type_HTH"/>
</dbReference>
<reference evidence="2 3" key="1">
    <citation type="submission" date="2016-10" db="EMBL/GenBank/DDBJ databases">
        <authorList>
            <person name="de Groot N.N."/>
        </authorList>
    </citation>
    <scope>NUCLEOTIDE SEQUENCE [LARGE SCALE GENOMIC DNA]</scope>
    <source>
        <strain evidence="2 3">CGMCC 1.5058</strain>
    </source>
</reference>
<evidence type="ECO:0000259" key="1">
    <source>
        <dbReference type="Pfam" id="PF13443"/>
    </source>
</evidence>
<dbReference type="CDD" id="cd22282">
    <property type="entry name" value="AcrllA1"/>
    <property type="match status" value="1"/>
</dbReference>
<dbReference type="Proteomes" id="UP000183255">
    <property type="component" value="Unassembled WGS sequence"/>
</dbReference>
<accession>A0A1G8QW22</accession>
<evidence type="ECO:0000313" key="2">
    <source>
        <dbReference type="EMBL" id="SDJ08896.1"/>
    </source>
</evidence>
<dbReference type="InterPro" id="IPR010982">
    <property type="entry name" value="Lambda_DNA-bd_dom_sf"/>
</dbReference>
<dbReference type="EMBL" id="FNDZ01000007">
    <property type="protein sequence ID" value="SDJ08896.1"/>
    <property type="molecule type" value="Genomic_DNA"/>
</dbReference>
<name>A0A1G8QW22_9CLOT</name>
<organism evidence="2 3">
    <name type="scientific">Proteiniclasticum ruminis</name>
    <dbReference type="NCBI Taxonomy" id="398199"/>
    <lineage>
        <taxon>Bacteria</taxon>
        <taxon>Bacillati</taxon>
        <taxon>Bacillota</taxon>
        <taxon>Clostridia</taxon>
        <taxon>Eubacteriales</taxon>
        <taxon>Clostridiaceae</taxon>
        <taxon>Proteiniclasticum</taxon>
    </lineage>
</organism>
<dbReference type="AlphaFoldDB" id="A0A1G8QW22"/>
<keyword evidence="2" id="KW-0238">DNA-binding</keyword>
<feature type="domain" description="HTH cro/C1-type" evidence="1">
    <location>
        <begin position="6"/>
        <end position="62"/>
    </location>
</feature>
<dbReference type="Pfam" id="PF13443">
    <property type="entry name" value="HTH_26"/>
    <property type="match status" value="1"/>
</dbReference>
<gene>
    <name evidence="2" type="ORF">SAMN05421804_10784</name>
</gene>
<protein>
    <submittedName>
        <fullName evidence="2">Cro/C1-type HTH DNA-binding domain-containing protein</fullName>
    </submittedName>
</protein>
<sequence>MNQCMDVFLQKFGLTRYDVSKRTGISQQTLSSANKKDPGSYSVKILSALSDATGISPGEVLDQLLRIQKEEERFVVRNWEELKIAVDAMKERFLVEGEFTEVMKDVKSGQLSDTARLGTELGTGGGVGIIEALYYFVHRQLSGGNKEEEKLKDRLTSLYHIILLDEHTVELKLKSLSY</sequence>
<dbReference type="Gene3D" id="1.10.260.40">
    <property type="entry name" value="lambda repressor-like DNA-binding domains"/>
    <property type="match status" value="1"/>
</dbReference>
<dbReference type="SUPFAM" id="SSF47413">
    <property type="entry name" value="lambda repressor-like DNA-binding domains"/>
    <property type="match status" value="1"/>
</dbReference>
<dbReference type="GO" id="GO:0003677">
    <property type="term" value="F:DNA binding"/>
    <property type="evidence" value="ECO:0007669"/>
    <property type="project" value="UniProtKB-KW"/>
</dbReference>
<evidence type="ECO:0000313" key="3">
    <source>
        <dbReference type="Proteomes" id="UP000183255"/>
    </source>
</evidence>